<dbReference type="InterPro" id="IPR000571">
    <property type="entry name" value="Znf_CCCH"/>
</dbReference>
<evidence type="ECO:0000256" key="1">
    <source>
        <dbReference type="ARBA" id="ARBA00022723"/>
    </source>
</evidence>
<feature type="region of interest" description="Disordered" evidence="5">
    <location>
        <begin position="397"/>
        <end position="420"/>
    </location>
</feature>
<dbReference type="Proteomes" id="UP000094455">
    <property type="component" value="Unassembled WGS sequence"/>
</dbReference>
<dbReference type="InterPro" id="IPR036855">
    <property type="entry name" value="Znf_CCCH_sf"/>
</dbReference>
<proteinExistence type="predicted"/>
<organism evidence="7 8">
    <name type="scientific">Pichia membranifaciens NRRL Y-2026</name>
    <dbReference type="NCBI Taxonomy" id="763406"/>
    <lineage>
        <taxon>Eukaryota</taxon>
        <taxon>Fungi</taxon>
        <taxon>Dikarya</taxon>
        <taxon>Ascomycota</taxon>
        <taxon>Saccharomycotina</taxon>
        <taxon>Pichiomycetes</taxon>
        <taxon>Pichiales</taxon>
        <taxon>Pichiaceae</taxon>
        <taxon>Pichia</taxon>
    </lineage>
</organism>
<accession>A0A1E3NRV5</accession>
<feature type="zinc finger region" description="C3H1-type" evidence="4">
    <location>
        <begin position="371"/>
        <end position="399"/>
    </location>
</feature>
<dbReference type="InterPro" id="IPR019496">
    <property type="entry name" value="NUFIP1_cons_dom"/>
</dbReference>
<feature type="compositionally biased region" description="Basic and acidic residues" evidence="5">
    <location>
        <begin position="262"/>
        <end position="293"/>
    </location>
</feature>
<dbReference type="OrthoDB" id="273070at2759"/>
<evidence type="ECO:0000313" key="7">
    <source>
        <dbReference type="EMBL" id="ODQ48835.1"/>
    </source>
</evidence>
<keyword evidence="3 4" id="KW-0862">Zinc</keyword>
<dbReference type="Pfam" id="PF10453">
    <property type="entry name" value="NUFIP1"/>
    <property type="match status" value="1"/>
</dbReference>
<gene>
    <name evidence="7" type="ORF">PICMEDRAFT_87614</name>
</gene>
<name>A0A1E3NRV5_9ASCO</name>
<feature type="region of interest" description="Disordered" evidence="5">
    <location>
        <begin position="1"/>
        <end position="41"/>
    </location>
</feature>
<evidence type="ECO:0000256" key="3">
    <source>
        <dbReference type="ARBA" id="ARBA00022833"/>
    </source>
</evidence>
<protein>
    <recommendedName>
        <fullName evidence="6">C3H1-type domain-containing protein</fullName>
    </recommendedName>
</protein>
<dbReference type="GeneID" id="30181717"/>
<dbReference type="Gene3D" id="4.10.1000.10">
    <property type="entry name" value="Zinc finger, CCCH-type"/>
    <property type="match status" value="1"/>
</dbReference>
<dbReference type="PROSITE" id="PS50103">
    <property type="entry name" value="ZF_C3H1"/>
    <property type="match status" value="1"/>
</dbReference>
<keyword evidence="2 4" id="KW-0863">Zinc-finger</keyword>
<dbReference type="SMART" id="SM00356">
    <property type="entry name" value="ZnF_C3H1"/>
    <property type="match status" value="1"/>
</dbReference>
<evidence type="ECO:0000313" key="8">
    <source>
        <dbReference type="Proteomes" id="UP000094455"/>
    </source>
</evidence>
<feature type="region of interest" description="Disordered" evidence="5">
    <location>
        <begin position="122"/>
        <end position="152"/>
    </location>
</feature>
<dbReference type="STRING" id="763406.A0A1E3NRV5"/>
<dbReference type="GO" id="GO:0008270">
    <property type="term" value="F:zinc ion binding"/>
    <property type="evidence" value="ECO:0007669"/>
    <property type="project" value="UniProtKB-KW"/>
</dbReference>
<keyword evidence="8" id="KW-1185">Reference proteome</keyword>
<reference evidence="7 8" key="1">
    <citation type="journal article" date="2016" name="Proc. Natl. Acad. Sci. U.S.A.">
        <title>Comparative genomics of biotechnologically important yeasts.</title>
        <authorList>
            <person name="Riley R."/>
            <person name="Haridas S."/>
            <person name="Wolfe K.H."/>
            <person name="Lopes M.R."/>
            <person name="Hittinger C.T."/>
            <person name="Goeker M."/>
            <person name="Salamov A.A."/>
            <person name="Wisecaver J.H."/>
            <person name="Long T.M."/>
            <person name="Calvey C.H."/>
            <person name="Aerts A.L."/>
            <person name="Barry K.W."/>
            <person name="Choi C."/>
            <person name="Clum A."/>
            <person name="Coughlan A.Y."/>
            <person name="Deshpande S."/>
            <person name="Douglass A.P."/>
            <person name="Hanson S.J."/>
            <person name="Klenk H.-P."/>
            <person name="LaButti K.M."/>
            <person name="Lapidus A."/>
            <person name="Lindquist E.A."/>
            <person name="Lipzen A.M."/>
            <person name="Meier-Kolthoff J.P."/>
            <person name="Ohm R.A."/>
            <person name="Otillar R.P."/>
            <person name="Pangilinan J.L."/>
            <person name="Peng Y."/>
            <person name="Rokas A."/>
            <person name="Rosa C.A."/>
            <person name="Scheuner C."/>
            <person name="Sibirny A.A."/>
            <person name="Slot J.C."/>
            <person name="Stielow J.B."/>
            <person name="Sun H."/>
            <person name="Kurtzman C.P."/>
            <person name="Blackwell M."/>
            <person name="Grigoriev I.V."/>
            <person name="Jeffries T.W."/>
        </authorList>
    </citation>
    <scope>NUCLEOTIDE SEQUENCE [LARGE SCALE GENOMIC DNA]</scope>
    <source>
        <strain evidence="7 8">NRRL Y-2026</strain>
    </source>
</reference>
<dbReference type="Pfam" id="PF00642">
    <property type="entry name" value="zf-CCCH"/>
    <property type="match status" value="1"/>
</dbReference>
<evidence type="ECO:0000256" key="4">
    <source>
        <dbReference type="PROSITE-ProRule" id="PRU00723"/>
    </source>
</evidence>
<feature type="compositionally biased region" description="Low complexity" evidence="5">
    <location>
        <begin position="243"/>
        <end position="252"/>
    </location>
</feature>
<dbReference type="SUPFAM" id="SSF90229">
    <property type="entry name" value="CCCH zinc finger"/>
    <property type="match status" value="1"/>
</dbReference>
<feature type="region of interest" description="Disordered" evidence="5">
    <location>
        <begin position="243"/>
        <end position="298"/>
    </location>
</feature>
<sequence>MTAKRKPAKQSGPFGGNKRKPPSEILRPGVGGLPAKPVFSHNDVRADKHKDTRNLSGVTNAISTDTANYRRPNNGSFEMFPGMIVDLARENEANNNSNTSNIPQPSAEALNLFSSILGTLQSSPQQQERTQVQQPPVMPQTLPQTQQHTQQQFVQPFPQQYQYPPQYNPNPYLASPQNQQEYVQNPVSPYQYPQNYNQPTYQNYPLLNQPTQPVQSKFDGGNQQSNAFLSMFNQLLESYSSSSNRSLMKNSNVNDSVTSQHQKNDRPQKPAKSDQGKQKKNKKLEQIEIKDDNGSDDDLLADEEVELEKKIAVQGTNIVLENEEDIQKWIEERKKNWPTNSRVEEKRKELENAKRIVETINNQTQPDEKSTQKVKMCNFWLRTKKCRLGKDCKFSHDMSNYSKPKNSNGKPRTKTLSTKPLPNHKLKLIHGIPVQIPSRFTPLTNEGKSLHNLLMEGERFQNENVELLGLFTRLVTCGIIRQDWNGLKKKLKLDGESLTSS</sequence>
<evidence type="ECO:0000256" key="5">
    <source>
        <dbReference type="SAM" id="MobiDB-lite"/>
    </source>
</evidence>
<evidence type="ECO:0000256" key="2">
    <source>
        <dbReference type="ARBA" id="ARBA00022771"/>
    </source>
</evidence>
<feature type="domain" description="C3H1-type" evidence="6">
    <location>
        <begin position="371"/>
        <end position="399"/>
    </location>
</feature>
<dbReference type="AlphaFoldDB" id="A0A1E3NRV5"/>
<evidence type="ECO:0000259" key="6">
    <source>
        <dbReference type="PROSITE" id="PS50103"/>
    </source>
</evidence>
<dbReference type="RefSeq" id="XP_019019948.1">
    <property type="nucleotide sequence ID" value="XM_019165030.1"/>
</dbReference>
<dbReference type="EMBL" id="KV454001">
    <property type="protein sequence ID" value="ODQ48835.1"/>
    <property type="molecule type" value="Genomic_DNA"/>
</dbReference>
<keyword evidence="1 4" id="KW-0479">Metal-binding</keyword>